<dbReference type="Pfam" id="PF01694">
    <property type="entry name" value="Rhomboid"/>
    <property type="match status" value="1"/>
</dbReference>
<name>A0A5J5EHF3_9PEZI</name>
<feature type="domain" description="Peptidase S54 rhomboid" evidence="9">
    <location>
        <begin position="254"/>
        <end position="396"/>
    </location>
</feature>
<feature type="transmembrane region" description="Helical" evidence="8">
    <location>
        <begin position="172"/>
        <end position="190"/>
    </location>
</feature>
<feature type="region of interest" description="Disordered" evidence="7">
    <location>
        <begin position="28"/>
        <end position="69"/>
    </location>
</feature>
<proteinExistence type="inferred from homology"/>
<feature type="transmembrane region" description="Helical" evidence="8">
    <location>
        <begin position="343"/>
        <end position="367"/>
    </location>
</feature>
<dbReference type="GO" id="GO:0016020">
    <property type="term" value="C:membrane"/>
    <property type="evidence" value="ECO:0007669"/>
    <property type="project" value="UniProtKB-SubCell"/>
</dbReference>
<sequence>MYKFTSSSSFDLSSTYGDRADVHGDQTITGCTLPATPPHKLLPGSRVHGGTIPSPCDGSSHPTRYPPPPPPTFLHTLDMLRTTLLLPRTVTTPLLARGLLLRQKPPPCPRAPTQFLRHYARPRSPKASKHKQAENAVSDPDTIGPTLRERVWAAGRLSELQAPPHMSAAARLLPSALFSLLVIGGSLYYASTWTPPAPSDRLFPTVPLAFSTVACIIGINAGVFLAWKTPLPPIWRVLNRYFISVPALPHAAAMLGAAFSHQTPTHLAVNMAVLYVFGTSLCEQVGAGPFLALYLSGGVASSFASLAYNVLAQRFGVVSLGASGAIAALIGAYAVLNPDARMYVIFLPFVALKARTFATGLALMEVVGIVRGWKVVDHVAHLGGMAWGAAGGWVIVEEYKRRLERRRKAEEEEQRERSGWWWR</sequence>
<keyword evidence="6 8" id="KW-0472">Membrane</keyword>
<dbReference type="Gene3D" id="1.20.1540.10">
    <property type="entry name" value="Rhomboid-like"/>
    <property type="match status" value="1"/>
</dbReference>
<dbReference type="GO" id="GO:0006465">
    <property type="term" value="P:signal peptide processing"/>
    <property type="evidence" value="ECO:0007669"/>
    <property type="project" value="TreeGrafter"/>
</dbReference>
<dbReference type="PANTHER" id="PTHR43731">
    <property type="entry name" value="RHOMBOID PROTEASE"/>
    <property type="match status" value="1"/>
</dbReference>
<dbReference type="InterPro" id="IPR050925">
    <property type="entry name" value="Rhomboid_protease_S54"/>
</dbReference>
<comment type="caution">
    <text evidence="10">The sequence shown here is derived from an EMBL/GenBank/DDBJ whole genome shotgun (WGS) entry which is preliminary data.</text>
</comment>
<dbReference type="InterPro" id="IPR035952">
    <property type="entry name" value="Rhomboid-like_sf"/>
</dbReference>
<accession>A0A5J5EHF3</accession>
<keyword evidence="11" id="KW-1185">Reference proteome</keyword>
<feature type="transmembrane region" description="Helical" evidence="8">
    <location>
        <begin position="379"/>
        <end position="396"/>
    </location>
</feature>
<dbReference type="InterPro" id="IPR022764">
    <property type="entry name" value="Peptidase_S54_rhomboid_dom"/>
</dbReference>
<evidence type="ECO:0000256" key="3">
    <source>
        <dbReference type="ARBA" id="ARBA00022692"/>
    </source>
</evidence>
<evidence type="ECO:0000259" key="9">
    <source>
        <dbReference type="Pfam" id="PF01694"/>
    </source>
</evidence>
<dbReference type="FunFam" id="1.20.1540.10:FF:000012">
    <property type="entry name" value="Rhomboid family protein"/>
    <property type="match status" value="1"/>
</dbReference>
<dbReference type="InParanoid" id="A0A5J5EHF3"/>
<dbReference type="OrthoDB" id="10260614at2759"/>
<gene>
    <name evidence="10" type="ORF">FN846DRAFT_970962</name>
</gene>
<dbReference type="SUPFAM" id="SSF144091">
    <property type="entry name" value="Rhomboid-like"/>
    <property type="match status" value="1"/>
</dbReference>
<evidence type="ECO:0000256" key="4">
    <source>
        <dbReference type="ARBA" id="ARBA00022801"/>
    </source>
</evidence>
<keyword evidence="5 8" id="KW-1133">Transmembrane helix</keyword>
<reference evidence="10 11" key="1">
    <citation type="submission" date="2019-09" db="EMBL/GenBank/DDBJ databases">
        <title>Draft genome of the ectomycorrhizal ascomycete Sphaerosporella brunnea.</title>
        <authorList>
            <consortium name="DOE Joint Genome Institute"/>
            <person name="Benucci G.M."/>
            <person name="Marozzi G."/>
            <person name="Antonielli L."/>
            <person name="Sanchez S."/>
            <person name="Marco P."/>
            <person name="Wang X."/>
            <person name="Falini L.B."/>
            <person name="Barry K."/>
            <person name="Haridas S."/>
            <person name="Lipzen A."/>
            <person name="Labutti K."/>
            <person name="Grigoriev I.V."/>
            <person name="Murat C."/>
            <person name="Martin F."/>
            <person name="Albertini E."/>
            <person name="Donnini D."/>
            <person name="Bonito G."/>
        </authorList>
    </citation>
    <scope>NUCLEOTIDE SEQUENCE [LARGE SCALE GENOMIC DNA]</scope>
    <source>
        <strain evidence="10 11">Sb_GMNB300</strain>
    </source>
</reference>
<dbReference type="FunCoup" id="A0A5J5EHF3">
    <property type="interactions" value="675"/>
</dbReference>
<organism evidence="10 11">
    <name type="scientific">Sphaerosporella brunnea</name>
    <dbReference type="NCBI Taxonomy" id="1250544"/>
    <lineage>
        <taxon>Eukaryota</taxon>
        <taxon>Fungi</taxon>
        <taxon>Dikarya</taxon>
        <taxon>Ascomycota</taxon>
        <taxon>Pezizomycotina</taxon>
        <taxon>Pezizomycetes</taxon>
        <taxon>Pezizales</taxon>
        <taxon>Pyronemataceae</taxon>
        <taxon>Sphaerosporella</taxon>
    </lineage>
</organism>
<comment type="similarity">
    <text evidence="2">Belongs to the peptidase S54 family.</text>
</comment>
<keyword evidence="3 8" id="KW-0812">Transmembrane</keyword>
<comment type="subcellular location">
    <subcellularLocation>
        <location evidence="1">Membrane</location>
        <topology evidence="1">Multi-pass membrane protein</topology>
    </subcellularLocation>
</comment>
<evidence type="ECO:0000256" key="7">
    <source>
        <dbReference type="SAM" id="MobiDB-lite"/>
    </source>
</evidence>
<dbReference type="EMBL" id="VXIS01000285">
    <property type="protein sequence ID" value="KAA8895145.1"/>
    <property type="molecule type" value="Genomic_DNA"/>
</dbReference>
<dbReference type="GO" id="GO:0004252">
    <property type="term" value="F:serine-type endopeptidase activity"/>
    <property type="evidence" value="ECO:0007669"/>
    <property type="project" value="InterPro"/>
</dbReference>
<feature type="transmembrane region" description="Helical" evidence="8">
    <location>
        <begin position="317"/>
        <end position="336"/>
    </location>
</feature>
<keyword evidence="4" id="KW-0378">Hydrolase</keyword>
<dbReference type="PANTHER" id="PTHR43731:SF14">
    <property type="entry name" value="PRESENILIN-ASSOCIATED RHOMBOID-LIKE PROTEIN, MITOCHONDRIAL"/>
    <property type="match status" value="1"/>
</dbReference>
<protein>
    <recommendedName>
        <fullName evidence="9">Peptidase S54 rhomboid domain-containing protein</fullName>
    </recommendedName>
</protein>
<evidence type="ECO:0000256" key="5">
    <source>
        <dbReference type="ARBA" id="ARBA00022989"/>
    </source>
</evidence>
<dbReference type="AlphaFoldDB" id="A0A5J5EHF3"/>
<dbReference type="Proteomes" id="UP000326924">
    <property type="component" value="Unassembled WGS sequence"/>
</dbReference>
<evidence type="ECO:0000313" key="11">
    <source>
        <dbReference type="Proteomes" id="UP000326924"/>
    </source>
</evidence>
<evidence type="ECO:0000256" key="8">
    <source>
        <dbReference type="SAM" id="Phobius"/>
    </source>
</evidence>
<evidence type="ECO:0000256" key="2">
    <source>
        <dbReference type="ARBA" id="ARBA00009045"/>
    </source>
</evidence>
<feature type="transmembrane region" description="Helical" evidence="8">
    <location>
        <begin position="202"/>
        <end position="226"/>
    </location>
</feature>
<evidence type="ECO:0000313" key="10">
    <source>
        <dbReference type="EMBL" id="KAA8895145.1"/>
    </source>
</evidence>
<evidence type="ECO:0000256" key="6">
    <source>
        <dbReference type="ARBA" id="ARBA00023136"/>
    </source>
</evidence>
<evidence type="ECO:0000256" key="1">
    <source>
        <dbReference type="ARBA" id="ARBA00004141"/>
    </source>
</evidence>